<dbReference type="SUPFAM" id="SSF53335">
    <property type="entry name" value="S-adenosyl-L-methionine-dependent methyltransferases"/>
    <property type="match status" value="1"/>
</dbReference>
<dbReference type="PANTHER" id="PTHR14614">
    <property type="entry name" value="HEPATOCELLULAR CARCINOMA-ASSOCIATED ANTIGEN"/>
    <property type="match status" value="1"/>
</dbReference>
<reference evidence="2" key="1">
    <citation type="submission" date="2022-12" db="EMBL/GenBank/DDBJ databases">
        <title>Draft genome assemblies for two species of Escallonia (Escalloniales).</title>
        <authorList>
            <person name="Chanderbali A."/>
            <person name="Dervinis C."/>
            <person name="Anghel I."/>
            <person name="Soltis D."/>
            <person name="Soltis P."/>
            <person name="Zapata F."/>
        </authorList>
    </citation>
    <scope>NUCLEOTIDE SEQUENCE</scope>
    <source>
        <strain evidence="2">UCBG64.0493</strain>
        <tissue evidence="2">Leaf</tissue>
    </source>
</reference>
<evidence type="ECO:0000313" key="2">
    <source>
        <dbReference type="EMBL" id="KAK2999012.1"/>
    </source>
</evidence>
<organism evidence="2 3">
    <name type="scientific">Escallonia herrerae</name>
    <dbReference type="NCBI Taxonomy" id="1293975"/>
    <lineage>
        <taxon>Eukaryota</taxon>
        <taxon>Viridiplantae</taxon>
        <taxon>Streptophyta</taxon>
        <taxon>Embryophyta</taxon>
        <taxon>Tracheophyta</taxon>
        <taxon>Spermatophyta</taxon>
        <taxon>Magnoliopsida</taxon>
        <taxon>eudicotyledons</taxon>
        <taxon>Gunneridae</taxon>
        <taxon>Pentapetalae</taxon>
        <taxon>asterids</taxon>
        <taxon>campanulids</taxon>
        <taxon>Escalloniales</taxon>
        <taxon>Escalloniaceae</taxon>
        <taxon>Escallonia</taxon>
    </lineage>
</organism>
<keyword evidence="3" id="KW-1185">Reference proteome</keyword>
<gene>
    <name evidence="2" type="ORF">RJ639_024509</name>
</gene>
<dbReference type="Proteomes" id="UP001188597">
    <property type="component" value="Unassembled WGS sequence"/>
</dbReference>
<evidence type="ECO:0000313" key="3">
    <source>
        <dbReference type="Proteomes" id="UP001188597"/>
    </source>
</evidence>
<comment type="caution">
    <text evidence="2">The sequence shown here is derived from an EMBL/GenBank/DDBJ whole genome shotgun (WGS) entry which is preliminary data.</text>
</comment>
<name>A0AA89ADY4_9ASTE</name>
<protein>
    <submittedName>
        <fullName evidence="2">Uncharacterized protein</fullName>
    </submittedName>
</protein>
<accession>A0AA89ADY4</accession>
<evidence type="ECO:0000256" key="1">
    <source>
        <dbReference type="SAM" id="MobiDB-lite"/>
    </source>
</evidence>
<proteinExistence type="predicted"/>
<dbReference type="InterPro" id="IPR029063">
    <property type="entry name" value="SAM-dependent_MTases_sf"/>
</dbReference>
<feature type="region of interest" description="Disordered" evidence="1">
    <location>
        <begin position="195"/>
        <end position="219"/>
    </location>
</feature>
<dbReference type="PANTHER" id="PTHR14614:SF123">
    <property type="entry name" value="OS04G0645500 PROTEIN"/>
    <property type="match status" value="1"/>
</dbReference>
<dbReference type="InterPro" id="IPR019410">
    <property type="entry name" value="Methyltransf_16"/>
</dbReference>
<dbReference type="AlphaFoldDB" id="A0AA89ADY4"/>
<feature type="compositionally biased region" description="Polar residues" evidence="1">
    <location>
        <begin position="203"/>
        <end position="215"/>
    </location>
</feature>
<dbReference type="Pfam" id="PF10294">
    <property type="entry name" value="Methyltransf_16"/>
    <property type="match status" value="1"/>
</dbReference>
<dbReference type="EMBL" id="JAVXUP010003417">
    <property type="protein sequence ID" value="KAK2999012.1"/>
    <property type="molecule type" value="Genomic_DNA"/>
</dbReference>
<dbReference type="Gene3D" id="3.40.50.150">
    <property type="entry name" value="Vaccinia Virus protein VP39"/>
    <property type="match status" value="1"/>
</dbReference>
<sequence length="242" mass="24822">MGVRETEVAGKTLVISETEDVCDPATGRALTGSWLWDSAILLSEWLTGLDFDFRGKNRAGGTGLPGLTAALLGASRVVLTDVEPLLGGLTGNVEANGLGDRVEVCELVRGSDEIPSQLSQVGGEDLVVLMSDVFYDASAMGALARTLKRVCQEGTNVWASCEVRPWTGDVLNELVSEEMGVAEFPGELGLEFSSSATSGSSDGFAQTTSSQSSWVSEGADAAATGVGGGAALAGGRGDRDGA</sequence>